<dbReference type="AlphaFoldDB" id="A0A8T3A9Z7"/>
<evidence type="ECO:0000313" key="2">
    <source>
        <dbReference type="Proteomes" id="UP000829196"/>
    </source>
</evidence>
<name>A0A8T3A9Z7_DENNO</name>
<dbReference type="EMBL" id="JAGYWB010000018">
    <property type="protein sequence ID" value="KAI0492781.1"/>
    <property type="molecule type" value="Genomic_DNA"/>
</dbReference>
<evidence type="ECO:0000313" key="1">
    <source>
        <dbReference type="EMBL" id="KAI0492781.1"/>
    </source>
</evidence>
<accession>A0A8T3A9Z7</accession>
<protein>
    <submittedName>
        <fullName evidence="1">Uncharacterized protein</fullName>
    </submittedName>
</protein>
<proteinExistence type="predicted"/>
<sequence length="50" mass="5577">MTPIYSAVVEIHNRCLKESPSAHHPVQVKSIFTNVQPGSHLSFSNNQSMQ</sequence>
<gene>
    <name evidence="1" type="ORF">KFK09_027057</name>
</gene>
<dbReference type="Proteomes" id="UP000829196">
    <property type="component" value="Unassembled WGS sequence"/>
</dbReference>
<comment type="caution">
    <text evidence="1">The sequence shown here is derived from an EMBL/GenBank/DDBJ whole genome shotgun (WGS) entry which is preliminary data.</text>
</comment>
<reference evidence="1" key="1">
    <citation type="journal article" date="2022" name="Front. Genet.">
        <title>Chromosome-Scale Assembly of the Dendrobium nobile Genome Provides Insights Into the Molecular Mechanism of the Biosynthesis of the Medicinal Active Ingredient of Dendrobium.</title>
        <authorList>
            <person name="Xu Q."/>
            <person name="Niu S.-C."/>
            <person name="Li K.-L."/>
            <person name="Zheng P.-J."/>
            <person name="Zhang X.-J."/>
            <person name="Jia Y."/>
            <person name="Liu Y."/>
            <person name="Niu Y.-X."/>
            <person name="Yu L.-H."/>
            <person name="Chen D.-F."/>
            <person name="Zhang G.-Q."/>
        </authorList>
    </citation>
    <scope>NUCLEOTIDE SEQUENCE</scope>
    <source>
        <tissue evidence="1">Leaf</tissue>
    </source>
</reference>
<keyword evidence="2" id="KW-1185">Reference proteome</keyword>
<organism evidence="1 2">
    <name type="scientific">Dendrobium nobile</name>
    <name type="common">Orchid</name>
    <dbReference type="NCBI Taxonomy" id="94219"/>
    <lineage>
        <taxon>Eukaryota</taxon>
        <taxon>Viridiplantae</taxon>
        <taxon>Streptophyta</taxon>
        <taxon>Embryophyta</taxon>
        <taxon>Tracheophyta</taxon>
        <taxon>Spermatophyta</taxon>
        <taxon>Magnoliopsida</taxon>
        <taxon>Liliopsida</taxon>
        <taxon>Asparagales</taxon>
        <taxon>Orchidaceae</taxon>
        <taxon>Epidendroideae</taxon>
        <taxon>Malaxideae</taxon>
        <taxon>Dendrobiinae</taxon>
        <taxon>Dendrobium</taxon>
    </lineage>
</organism>